<dbReference type="InterPro" id="IPR000086">
    <property type="entry name" value="NUDIX_hydrolase_dom"/>
</dbReference>
<dbReference type="Proteomes" id="UP000199017">
    <property type="component" value="Unassembled WGS sequence"/>
</dbReference>
<dbReference type="InterPro" id="IPR014078">
    <property type="entry name" value="Nudix_YtkD"/>
</dbReference>
<accession>A0A1G8ENJ9</accession>
<protein>
    <submittedName>
        <fullName evidence="5">8-oxo-dGTPase</fullName>
    </submittedName>
</protein>
<dbReference type="OrthoDB" id="9131041at2"/>
<keyword evidence="6" id="KW-1185">Reference proteome</keyword>
<evidence type="ECO:0000256" key="1">
    <source>
        <dbReference type="ARBA" id="ARBA00005582"/>
    </source>
</evidence>
<dbReference type="Gene3D" id="3.90.79.10">
    <property type="entry name" value="Nucleoside Triphosphate Pyrophosphohydrolase"/>
    <property type="match status" value="1"/>
</dbReference>
<dbReference type="InterPro" id="IPR015797">
    <property type="entry name" value="NUDIX_hydrolase-like_dom_sf"/>
</dbReference>
<dbReference type="InterPro" id="IPR020084">
    <property type="entry name" value="NUDIX_hydrolase_CS"/>
</dbReference>
<sequence>MKKFTFLDYYHNEVQLAFEKDPFSETPGHVWVVCRYQNQWLLTLHPRRGIEFPGGKVEPGEMADRAAIREVWEETGGKVARLYQVGQYKVHGKAETVIKNIYYAEIKEIKKKANYMETKGPVVLQTLPKDFKSNTDYSFIMKDEVLPRTMMYLEEEGFVTNS</sequence>
<evidence type="ECO:0000256" key="3">
    <source>
        <dbReference type="RuleBase" id="RU003476"/>
    </source>
</evidence>
<dbReference type="CDD" id="cd04665">
    <property type="entry name" value="NUDIX_RppH"/>
    <property type="match status" value="1"/>
</dbReference>
<proteinExistence type="inferred from homology"/>
<reference evidence="5 6" key="1">
    <citation type="submission" date="2016-10" db="EMBL/GenBank/DDBJ databases">
        <authorList>
            <person name="de Groot N.N."/>
        </authorList>
    </citation>
    <scope>NUCLEOTIDE SEQUENCE [LARGE SCALE GENOMIC DNA]</scope>
    <source>
        <strain evidence="6">P4B,CCM 7963,CECT 7998,DSM 25260,IBRC-M 10614,KCTC 13821</strain>
    </source>
</reference>
<evidence type="ECO:0000259" key="4">
    <source>
        <dbReference type="PROSITE" id="PS51462"/>
    </source>
</evidence>
<name>A0A1G8ENJ9_9BACI</name>
<gene>
    <name evidence="5" type="ORF">SAMN05216352_102308</name>
</gene>
<feature type="domain" description="Nudix hydrolase" evidence="4">
    <location>
        <begin position="8"/>
        <end position="162"/>
    </location>
</feature>
<dbReference type="InterPro" id="IPR020476">
    <property type="entry name" value="Nudix_hydrolase"/>
</dbReference>
<organism evidence="5 6">
    <name type="scientific">Alteribacillus bidgolensis</name>
    <dbReference type="NCBI Taxonomy" id="930129"/>
    <lineage>
        <taxon>Bacteria</taxon>
        <taxon>Bacillati</taxon>
        <taxon>Bacillota</taxon>
        <taxon>Bacilli</taxon>
        <taxon>Bacillales</taxon>
        <taxon>Bacillaceae</taxon>
        <taxon>Alteribacillus</taxon>
    </lineage>
</organism>
<dbReference type="STRING" id="930129.SAMN05216352_102308"/>
<dbReference type="PANTHER" id="PTHR43736">
    <property type="entry name" value="ADP-RIBOSE PYROPHOSPHATASE"/>
    <property type="match status" value="1"/>
</dbReference>
<dbReference type="PROSITE" id="PS51462">
    <property type="entry name" value="NUDIX"/>
    <property type="match status" value="1"/>
</dbReference>
<dbReference type="Pfam" id="PF00293">
    <property type="entry name" value="NUDIX"/>
    <property type="match status" value="1"/>
</dbReference>
<evidence type="ECO:0000313" key="6">
    <source>
        <dbReference type="Proteomes" id="UP000199017"/>
    </source>
</evidence>
<dbReference type="PROSITE" id="PS00893">
    <property type="entry name" value="NUDIX_BOX"/>
    <property type="match status" value="1"/>
</dbReference>
<dbReference type="SUPFAM" id="SSF55811">
    <property type="entry name" value="Nudix"/>
    <property type="match status" value="1"/>
</dbReference>
<dbReference type="PANTHER" id="PTHR43736:SF1">
    <property type="entry name" value="DIHYDRONEOPTERIN TRIPHOSPHATE DIPHOSPHATASE"/>
    <property type="match status" value="1"/>
</dbReference>
<evidence type="ECO:0000256" key="2">
    <source>
        <dbReference type="ARBA" id="ARBA00022801"/>
    </source>
</evidence>
<dbReference type="RefSeq" id="WP_091581538.1">
    <property type="nucleotide sequence ID" value="NZ_FNDU01000002.1"/>
</dbReference>
<comment type="similarity">
    <text evidence="1 3">Belongs to the Nudix hydrolase family.</text>
</comment>
<dbReference type="PRINTS" id="PR00502">
    <property type="entry name" value="NUDIXFAMILY"/>
</dbReference>
<dbReference type="GO" id="GO:0016787">
    <property type="term" value="F:hydrolase activity"/>
    <property type="evidence" value="ECO:0007669"/>
    <property type="project" value="UniProtKB-KW"/>
</dbReference>
<dbReference type="EMBL" id="FNDU01000002">
    <property type="protein sequence ID" value="SDH71448.1"/>
    <property type="molecule type" value="Genomic_DNA"/>
</dbReference>
<dbReference type="AlphaFoldDB" id="A0A1G8ENJ9"/>
<keyword evidence="2 3" id="KW-0378">Hydrolase</keyword>
<evidence type="ECO:0000313" key="5">
    <source>
        <dbReference type="EMBL" id="SDH71448.1"/>
    </source>
</evidence>
<dbReference type="NCBIfam" id="TIGR02705">
    <property type="entry name" value="nudix_YtkD"/>
    <property type="match status" value="1"/>
</dbReference>